<dbReference type="AlphaFoldDB" id="A0A376G146"/>
<gene>
    <name evidence="1" type="ORF">NCTC13456_00458</name>
</gene>
<proteinExistence type="predicted"/>
<reference evidence="1 2" key="1">
    <citation type="submission" date="2018-06" db="EMBL/GenBank/DDBJ databases">
        <authorList>
            <consortium name="Pathogen Informatics"/>
            <person name="Doyle S."/>
        </authorList>
    </citation>
    <scope>NUCLEOTIDE SEQUENCE [LARGE SCALE GENOMIC DNA]</scope>
    <source>
        <strain evidence="1 2">NCTC13456</strain>
    </source>
</reference>
<name>A0A376G146_9FLAO</name>
<dbReference type="RefSeq" id="WP_181816261.1">
    <property type="nucleotide sequence ID" value="NZ_RHPN01000004.1"/>
</dbReference>
<evidence type="ECO:0000313" key="2">
    <source>
        <dbReference type="Proteomes" id="UP000254737"/>
    </source>
</evidence>
<accession>A0A376G146</accession>
<dbReference type="Proteomes" id="UP000254737">
    <property type="component" value="Unassembled WGS sequence"/>
</dbReference>
<sequence>MKKLSLLTIGKIAIGAVLAYGFLNFIDQPDVMIESFKTGFLEGILGK</sequence>
<evidence type="ECO:0000313" key="1">
    <source>
        <dbReference type="EMBL" id="STD53370.1"/>
    </source>
</evidence>
<dbReference type="EMBL" id="UFXS01000001">
    <property type="protein sequence ID" value="STD53370.1"/>
    <property type="molecule type" value="Genomic_DNA"/>
</dbReference>
<protein>
    <submittedName>
        <fullName evidence="1">Uncharacterized protein</fullName>
    </submittedName>
</protein>
<organism evidence="1 2">
    <name type="scientific">Empedobacter falsenii</name>
    <dbReference type="NCBI Taxonomy" id="343874"/>
    <lineage>
        <taxon>Bacteria</taxon>
        <taxon>Pseudomonadati</taxon>
        <taxon>Bacteroidota</taxon>
        <taxon>Flavobacteriia</taxon>
        <taxon>Flavobacteriales</taxon>
        <taxon>Weeksellaceae</taxon>
        <taxon>Empedobacter</taxon>
    </lineage>
</organism>